<dbReference type="InterPro" id="IPR000515">
    <property type="entry name" value="MetI-like"/>
</dbReference>
<dbReference type="Pfam" id="PF00528">
    <property type="entry name" value="BPD_transp_1"/>
    <property type="match status" value="1"/>
</dbReference>
<reference evidence="9 10" key="1">
    <citation type="journal article" date="2019" name="Int. J. Syst. Evol. Microbiol.">
        <title>The Global Catalogue of Microorganisms (GCM) 10K type strain sequencing project: providing services to taxonomists for standard genome sequencing and annotation.</title>
        <authorList>
            <consortium name="The Broad Institute Genomics Platform"/>
            <consortium name="The Broad Institute Genome Sequencing Center for Infectious Disease"/>
            <person name="Wu L."/>
            <person name="Ma J."/>
        </authorList>
    </citation>
    <scope>NUCLEOTIDE SEQUENCE [LARGE SCALE GENOMIC DNA]</scope>
    <source>
        <strain evidence="9 10">XZYJT29</strain>
    </source>
</reference>
<evidence type="ECO:0000256" key="2">
    <source>
        <dbReference type="ARBA" id="ARBA00022448"/>
    </source>
</evidence>
<evidence type="ECO:0000256" key="3">
    <source>
        <dbReference type="ARBA" id="ARBA00022475"/>
    </source>
</evidence>
<dbReference type="PROSITE" id="PS50928">
    <property type="entry name" value="ABC_TM1"/>
    <property type="match status" value="1"/>
</dbReference>
<comment type="similarity">
    <text evidence="7">Belongs to the binding-protein-dependent transport system permease family.</text>
</comment>
<sequence>MSDARADRSRLDRLRDDWSLEDVGIHAVLYGFAILFAMPYFYMLTVSFQPRSEAIEPVPHWIPQTFTLQHYEYLFQNSLIVKWTFNTFLIAGTATLLILLADSMIAYSLSRMDWPGQSVILVIIVASFMVPYYLNIVPLFTIVANLGLVNSYLGVILPAVASPLGVFMLYQFFKDIPEEYEEAARLDGFSNFQIYTRIVLPLSRPVMTALGLFMFVYNWNAFLWPLIVLQDNASYTLPIGLVSTLNAQIYRPGRTMAMALIASVPLILMFLLLQRYLVRAVELQGVTE</sequence>
<feature type="transmembrane region" description="Helical" evidence="7">
    <location>
        <begin position="83"/>
        <end position="107"/>
    </location>
</feature>
<name>A0ABD5Y2S1_9EURY</name>
<accession>A0ABD5Y2S1</accession>
<dbReference type="CDD" id="cd06261">
    <property type="entry name" value="TM_PBP2"/>
    <property type="match status" value="1"/>
</dbReference>
<feature type="transmembrane region" description="Helical" evidence="7">
    <location>
        <begin position="23"/>
        <end position="42"/>
    </location>
</feature>
<feature type="domain" description="ABC transmembrane type-1" evidence="8">
    <location>
        <begin position="84"/>
        <end position="273"/>
    </location>
</feature>
<dbReference type="RefSeq" id="WP_274326111.1">
    <property type="nucleotide sequence ID" value="NZ_CP118158.1"/>
</dbReference>
<evidence type="ECO:0000256" key="5">
    <source>
        <dbReference type="ARBA" id="ARBA00022989"/>
    </source>
</evidence>
<dbReference type="Proteomes" id="UP001596432">
    <property type="component" value="Unassembled WGS sequence"/>
</dbReference>
<evidence type="ECO:0000259" key="8">
    <source>
        <dbReference type="PROSITE" id="PS50928"/>
    </source>
</evidence>
<protein>
    <submittedName>
        <fullName evidence="9">Carbohydrate ABC transporter permease</fullName>
    </submittedName>
</protein>
<dbReference type="AlphaFoldDB" id="A0ABD5Y2S1"/>
<keyword evidence="6 7" id="KW-0472">Membrane</keyword>
<dbReference type="PANTHER" id="PTHR43744:SF12">
    <property type="entry name" value="ABC TRANSPORTER PERMEASE PROTEIN MG189-RELATED"/>
    <property type="match status" value="1"/>
</dbReference>
<keyword evidence="5 7" id="KW-1133">Transmembrane helix</keyword>
<comment type="caution">
    <text evidence="9">The sequence shown here is derived from an EMBL/GenBank/DDBJ whole genome shotgun (WGS) entry which is preliminary data.</text>
</comment>
<evidence type="ECO:0000256" key="4">
    <source>
        <dbReference type="ARBA" id="ARBA00022692"/>
    </source>
</evidence>
<dbReference type="InterPro" id="IPR035906">
    <property type="entry name" value="MetI-like_sf"/>
</dbReference>
<proteinExistence type="inferred from homology"/>
<dbReference type="PANTHER" id="PTHR43744">
    <property type="entry name" value="ABC TRANSPORTER PERMEASE PROTEIN MG189-RELATED-RELATED"/>
    <property type="match status" value="1"/>
</dbReference>
<evidence type="ECO:0000256" key="7">
    <source>
        <dbReference type="RuleBase" id="RU363032"/>
    </source>
</evidence>
<dbReference type="SUPFAM" id="SSF161098">
    <property type="entry name" value="MetI-like"/>
    <property type="match status" value="1"/>
</dbReference>
<comment type="subcellular location">
    <subcellularLocation>
        <location evidence="1 7">Cell membrane</location>
        <topology evidence="1 7">Multi-pass membrane protein</topology>
    </subcellularLocation>
</comment>
<dbReference type="GO" id="GO:0005886">
    <property type="term" value="C:plasma membrane"/>
    <property type="evidence" value="ECO:0007669"/>
    <property type="project" value="UniProtKB-SubCell"/>
</dbReference>
<dbReference type="EMBL" id="JBHTAS010000001">
    <property type="protein sequence ID" value="MFC7140556.1"/>
    <property type="molecule type" value="Genomic_DNA"/>
</dbReference>
<keyword evidence="3" id="KW-1003">Cell membrane</keyword>
<gene>
    <name evidence="9" type="ORF">ACFQMA_12060</name>
</gene>
<dbReference type="GeneID" id="78820852"/>
<evidence type="ECO:0000313" key="10">
    <source>
        <dbReference type="Proteomes" id="UP001596432"/>
    </source>
</evidence>
<dbReference type="Gene3D" id="1.10.3720.10">
    <property type="entry name" value="MetI-like"/>
    <property type="match status" value="1"/>
</dbReference>
<feature type="transmembrane region" description="Helical" evidence="7">
    <location>
        <begin position="152"/>
        <end position="173"/>
    </location>
</feature>
<evidence type="ECO:0000256" key="6">
    <source>
        <dbReference type="ARBA" id="ARBA00023136"/>
    </source>
</evidence>
<feature type="transmembrane region" description="Helical" evidence="7">
    <location>
        <begin position="257"/>
        <end position="278"/>
    </location>
</feature>
<keyword evidence="2 7" id="KW-0813">Transport</keyword>
<keyword evidence="10" id="KW-1185">Reference proteome</keyword>
<organism evidence="9 10">
    <name type="scientific">Halosimplex aquaticum</name>
    <dbReference type="NCBI Taxonomy" id="3026162"/>
    <lineage>
        <taxon>Archaea</taxon>
        <taxon>Methanobacteriati</taxon>
        <taxon>Methanobacteriota</taxon>
        <taxon>Stenosarchaea group</taxon>
        <taxon>Halobacteria</taxon>
        <taxon>Halobacteriales</taxon>
        <taxon>Haloarculaceae</taxon>
        <taxon>Halosimplex</taxon>
    </lineage>
</organism>
<keyword evidence="4 7" id="KW-0812">Transmembrane</keyword>
<evidence type="ECO:0000313" key="9">
    <source>
        <dbReference type="EMBL" id="MFC7140556.1"/>
    </source>
</evidence>
<feature type="transmembrane region" description="Helical" evidence="7">
    <location>
        <begin position="119"/>
        <end position="140"/>
    </location>
</feature>
<evidence type="ECO:0000256" key="1">
    <source>
        <dbReference type="ARBA" id="ARBA00004651"/>
    </source>
</evidence>